<dbReference type="Gene3D" id="1.20.1500.10">
    <property type="entry name" value="YheA/YmcA-like"/>
    <property type="match status" value="1"/>
</dbReference>
<keyword evidence="2" id="KW-1185">Reference proteome</keyword>
<proteinExistence type="predicted"/>
<dbReference type="Proteomes" id="UP000248214">
    <property type="component" value="Unassembled WGS sequence"/>
</dbReference>
<protein>
    <submittedName>
        <fullName evidence="1">Regulator</fullName>
    </submittedName>
</protein>
<dbReference type="InterPro" id="IPR052767">
    <property type="entry name" value="Bact_com_dev_regulator"/>
</dbReference>
<dbReference type="Pfam" id="PF06133">
    <property type="entry name" value="Com_YlbF"/>
    <property type="match status" value="1"/>
</dbReference>
<dbReference type="PANTHER" id="PTHR38448:SF2">
    <property type="entry name" value="REGULATORY PROTEIN YLBF"/>
    <property type="match status" value="1"/>
</dbReference>
<dbReference type="OrthoDB" id="2157513at2"/>
<reference evidence="1 2" key="1">
    <citation type="submission" date="2017-10" db="EMBL/GenBank/DDBJ databases">
        <title>Bacillus sp. nov., a halophilic bacterium isolated from a Keqin Lake.</title>
        <authorList>
            <person name="Wang H."/>
        </authorList>
    </citation>
    <scope>NUCLEOTIDE SEQUENCE [LARGE SCALE GENOMIC DNA]</scope>
    <source>
        <strain evidence="1 2">KQ-12</strain>
    </source>
</reference>
<sequence length="147" mass="16431">MVTTMTDVNILQESHDFSEIILSSDVFINYIEIKKQVQQNSEAQSMLRHFSGLKEQYEEVQRFGKYHPDFRKITSEVREYKRKVDTHPLIAEYKASEKELESMLNEVSAIIAHSVSTEIKVPTGNPFFDQSSGCAGGCGSGGSCGCG</sequence>
<dbReference type="PANTHER" id="PTHR38448">
    <property type="entry name" value="REGULATORY PROTEIN YLBF-RELATED"/>
    <property type="match status" value="1"/>
</dbReference>
<gene>
    <name evidence="1" type="ORF">CR194_08705</name>
</gene>
<dbReference type="InterPro" id="IPR010368">
    <property type="entry name" value="Com_YlbF"/>
</dbReference>
<dbReference type="RefSeq" id="WP_110609295.1">
    <property type="nucleotide sequence ID" value="NZ_PDOD01000002.1"/>
</dbReference>
<dbReference type="EMBL" id="PDOD01000002">
    <property type="protein sequence ID" value="PYZ93264.1"/>
    <property type="molecule type" value="Genomic_DNA"/>
</dbReference>
<dbReference type="SUPFAM" id="SSF158622">
    <property type="entry name" value="YheA/YmcA-like"/>
    <property type="match status" value="1"/>
</dbReference>
<accession>A0A323TH81</accession>
<organism evidence="1 2">
    <name type="scientific">Salipaludibacillus keqinensis</name>
    <dbReference type="NCBI Taxonomy" id="2045207"/>
    <lineage>
        <taxon>Bacteria</taxon>
        <taxon>Bacillati</taxon>
        <taxon>Bacillota</taxon>
        <taxon>Bacilli</taxon>
        <taxon>Bacillales</taxon>
        <taxon>Bacillaceae</taxon>
    </lineage>
</organism>
<evidence type="ECO:0000313" key="1">
    <source>
        <dbReference type="EMBL" id="PYZ93264.1"/>
    </source>
</evidence>
<dbReference type="InterPro" id="IPR023378">
    <property type="entry name" value="YheA/YmcA-like_dom_sf"/>
</dbReference>
<name>A0A323TH81_9BACI</name>
<dbReference type="AlphaFoldDB" id="A0A323TH81"/>
<comment type="caution">
    <text evidence="1">The sequence shown here is derived from an EMBL/GenBank/DDBJ whole genome shotgun (WGS) entry which is preliminary data.</text>
</comment>
<evidence type="ECO:0000313" key="2">
    <source>
        <dbReference type="Proteomes" id="UP000248214"/>
    </source>
</evidence>